<dbReference type="EMBL" id="JACSEA010000023">
    <property type="protein sequence ID" value="KAF7379493.1"/>
    <property type="molecule type" value="Genomic_DNA"/>
</dbReference>
<evidence type="ECO:0000313" key="1">
    <source>
        <dbReference type="EMBL" id="KAF7379493.1"/>
    </source>
</evidence>
<sequence length="99" mass="11836">MVDSPVTRCPLNMIRRWIRRVIRGTERKFPDGQSERLGMDIKVEFNPHDTCALQRSSASLFTQDRMAAIKKLKELISFWKYTWRMNGAYKPGRDYRWPQ</sequence>
<gene>
    <name evidence="1" type="ORF">HZH66_014864</name>
</gene>
<accession>A0A834IZX8</accession>
<name>A0A834IZX8_VESVU</name>
<keyword evidence="2" id="KW-1185">Reference proteome</keyword>
<organism evidence="1 2">
    <name type="scientific">Vespula vulgaris</name>
    <name type="common">Yellow jacket</name>
    <name type="synonym">Wasp</name>
    <dbReference type="NCBI Taxonomy" id="7454"/>
    <lineage>
        <taxon>Eukaryota</taxon>
        <taxon>Metazoa</taxon>
        <taxon>Ecdysozoa</taxon>
        <taxon>Arthropoda</taxon>
        <taxon>Hexapoda</taxon>
        <taxon>Insecta</taxon>
        <taxon>Pterygota</taxon>
        <taxon>Neoptera</taxon>
        <taxon>Endopterygota</taxon>
        <taxon>Hymenoptera</taxon>
        <taxon>Apocrita</taxon>
        <taxon>Aculeata</taxon>
        <taxon>Vespoidea</taxon>
        <taxon>Vespidae</taxon>
        <taxon>Vespinae</taxon>
        <taxon>Vespula</taxon>
    </lineage>
</organism>
<dbReference type="AlphaFoldDB" id="A0A834IZX8"/>
<evidence type="ECO:0000313" key="2">
    <source>
        <dbReference type="Proteomes" id="UP000614350"/>
    </source>
</evidence>
<protein>
    <submittedName>
        <fullName evidence="1">Uncharacterized protein</fullName>
    </submittedName>
</protein>
<proteinExistence type="predicted"/>
<reference evidence="1" key="1">
    <citation type="journal article" date="2020" name="G3 (Bethesda)">
        <title>High-Quality Assemblies for Three Invasive Social Wasps from the &lt;i&gt;Vespula&lt;/i&gt; Genus.</title>
        <authorList>
            <person name="Harrop T.W.R."/>
            <person name="Guhlin J."/>
            <person name="McLaughlin G.M."/>
            <person name="Permina E."/>
            <person name="Stockwell P."/>
            <person name="Gilligan J."/>
            <person name="Le Lec M.F."/>
            <person name="Gruber M.A.M."/>
            <person name="Quinn O."/>
            <person name="Lovegrove M."/>
            <person name="Duncan E.J."/>
            <person name="Remnant E.J."/>
            <person name="Van Eeckhoven J."/>
            <person name="Graham B."/>
            <person name="Knapp R.A."/>
            <person name="Langford K.W."/>
            <person name="Kronenberg Z."/>
            <person name="Press M.O."/>
            <person name="Eacker S.M."/>
            <person name="Wilson-Rankin E.E."/>
            <person name="Purcell J."/>
            <person name="Lester P.J."/>
            <person name="Dearden P.K."/>
        </authorList>
    </citation>
    <scope>NUCLEOTIDE SEQUENCE</scope>
    <source>
        <strain evidence="1">Marl-1</strain>
    </source>
</reference>
<comment type="caution">
    <text evidence="1">The sequence shown here is derived from an EMBL/GenBank/DDBJ whole genome shotgun (WGS) entry which is preliminary data.</text>
</comment>
<dbReference type="Proteomes" id="UP000614350">
    <property type="component" value="Unassembled WGS sequence"/>
</dbReference>